<dbReference type="RefSeq" id="WP_258215610.1">
    <property type="nucleotide sequence ID" value="NZ_JANQBD010000017.1"/>
</dbReference>
<dbReference type="EMBL" id="JANQBD010000017">
    <property type="protein sequence ID" value="MCR8634043.1"/>
    <property type="molecule type" value="Genomic_DNA"/>
</dbReference>
<proteinExistence type="predicted"/>
<organism evidence="1 2">
    <name type="scientific">Paenibacillus radicis</name>
    <name type="common">ex Xue et al. 2023</name>
    <dbReference type="NCBI Taxonomy" id="2972489"/>
    <lineage>
        <taxon>Bacteria</taxon>
        <taxon>Bacillati</taxon>
        <taxon>Bacillota</taxon>
        <taxon>Bacilli</taxon>
        <taxon>Bacillales</taxon>
        <taxon>Paenibacillaceae</taxon>
        <taxon>Paenibacillus</taxon>
    </lineage>
</organism>
<gene>
    <name evidence="1" type="ORF">NV381_22910</name>
</gene>
<accession>A0ABT1YLI4</accession>
<comment type="caution">
    <text evidence="1">The sequence shown here is derived from an EMBL/GenBank/DDBJ whole genome shotgun (WGS) entry which is preliminary data.</text>
</comment>
<sequence length="125" mass="13543">MIKSIQAYFRTENEAEDVRILLQKYDTEMLEIGVIQEDGMSGNSELVVPLGAGIAPSGTGGSGAIVYAESSGEYAPLLGVSLDGEDDELERFHYVLAVQVNEKDYDEVVSLIQNNQGHISTTDSE</sequence>
<name>A0ABT1YLI4_9BACL</name>
<dbReference type="Proteomes" id="UP001300012">
    <property type="component" value="Unassembled WGS sequence"/>
</dbReference>
<evidence type="ECO:0000313" key="2">
    <source>
        <dbReference type="Proteomes" id="UP001300012"/>
    </source>
</evidence>
<protein>
    <submittedName>
        <fullName evidence="1">Uncharacterized protein</fullName>
    </submittedName>
</protein>
<evidence type="ECO:0000313" key="1">
    <source>
        <dbReference type="EMBL" id="MCR8634043.1"/>
    </source>
</evidence>
<keyword evidence="2" id="KW-1185">Reference proteome</keyword>
<reference evidence="1 2" key="1">
    <citation type="submission" date="2022-08" db="EMBL/GenBank/DDBJ databases">
        <title>Paenibacillus endoradicis sp. nov., Paenibacillus radicibacter sp. nov and Paenibacillus pararadicis sp. nov., three cold-adapted plant growth-promoting bacteria isolated from root of Larix gmelinii in Great Khingan.</title>
        <authorList>
            <person name="Xue H."/>
        </authorList>
    </citation>
    <scope>NUCLEOTIDE SEQUENCE [LARGE SCALE GENOMIC DNA]</scope>
    <source>
        <strain evidence="1 2">N5-1-1-5</strain>
    </source>
</reference>